<dbReference type="InterPro" id="IPR042184">
    <property type="entry name" value="YqeY/Aim41_N"/>
</dbReference>
<evidence type="ECO:0000313" key="1">
    <source>
        <dbReference type="EMBL" id="OGZ89105.1"/>
    </source>
</evidence>
<protein>
    <recommendedName>
        <fullName evidence="3">Glutamyl-tRNA amidotransferase</fullName>
    </recommendedName>
</protein>
<gene>
    <name evidence="1" type="ORF">A2561_04150</name>
</gene>
<organism evidence="1 2">
    <name type="scientific">Candidatus Staskawiczbacteria bacterium RIFOXYD1_FULL_32_13</name>
    <dbReference type="NCBI Taxonomy" id="1802234"/>
    <lineage>
        <taxon>Bacteria</taxon>
        <taxon>Candidatus Staskawicziibacteriota</taxon>
    </lineage>
</organism>
<dbReference type="PANTHER" id="PTHR28055:SF1">
    <property type="entry name" value="ALTERED INHERITANCE OF MITOCHONDRIA PROTEIN 41, MITOCHONDRIAL"/>
    <property type="match status" value="1"/>
</dbReference>
<evidence type="ECO:0000313" key="2">
    <source>
        <dbReference type="Proteomes" id="UP000178935"/>
    </source>
</evidence>
<name>A0A1G2JPP2_9BACT</name>
<accession>A0A1G2JPP2</accession>
<proteinExistence type="predicted"/>
<dbReference type="AlphaFoldDB" id="A0A1G2JPP2"/>
<dbReference type="Gene3D" id="1.10.1510.10">
    <property type="entry name" value="Uncharacterised protein YqeY/AIM41 PF09424, N-terminal domain"/>
    <property type="match status" value="1"/>
</dbReference>
<dbReference type="Pfam" id="PF09424">
    <property type="entry name" value="YqeY"/>
    <property type="match status" value="2"/>
</dbReference>
<reference evidence="1 2" key="1">
    <citation type="journal article" date="2016" name="Nat. Commun.">
        <title>Thousands of microbial genomes shed light on interconnected biogeochemical processes in an aquifer system.</title>
        <authorList>
            <person name="Anantharaman K."/>
            <person name="Brown C.T."/>
            <person name="Hug L.A."/>
            <person name="Sharon I."/>
            <person name="Castelle C.J."/>
            <person name="Probst A.J."/>
            <person name="Thomas B.C."/>
            <person name="Singh A."/>
            <person name="Wilkins M.J."/>
            <person name="Karaoz U."/>
            <person name="Brodie E.L."/>
            <person name="Williams K.H."/>
            <person name="Hubbard S.S."/>
            <person name="Banfield J.F."/>
        </authorList>
    </citation>
    <scope>NUCLEOTIDE SEQUENCE [LARGE SCALE GENOMIC DNA]</scope>
</reference>
<dbReference type="Gene3D" id="1.10.10.410">
    <property type="match status" value="1"/>
</dbReference>
<evidence type="ECO:0008006" key="3">
    <source>
        <dbReference type="Google" id="ProtNLM"/>
    </source>
</evidence>
<dbReference type="EMBL" id="MHPU01000011">
    <property type="protein sequence ID" value="OGZ89105.1"/>
    <property type="molecule type" value="Genomic_DNA"/>
</dbReference>
<dbReference type="PANTHER" id="PTHR28055">
    <property type="entry name" value="ALTERED INHERITANCE OF MITOCHONDRIA PROTEIN 41, MITOCHONDRIAL"/>
    <property type="match status" value="1"/>
</dbReference>
<comment type="caution">
    <text evidence="1">The sequence shown here is derived from an EMBL/GenBank/DDBJ whole genome shotgun (WGS) entry which is preliminary data.</text>
</comment>
<dbReference type="InterPro" id="IPR003789">
    <property type="entry name" value="Asn/Gln_tRNA_amidoTrase-B-like"/>
</dbReference>
<dbReference type="Proteomes" id="UP000178935">
    <property type="component" value="Unassembled WGS sequence"/>
</dbReference>
<dbReference type="SUPFAM" id="SSF89095">
    <property type="entry name" value="GatB/YqeY motif"/>
    <property type="match status" value="1"/>
</dbReference>
<sequence>MLKENIQSDMKNAMKSSHTFELGVLRMVLASFQAKEKEKRYKMSKDPVISLAQDGQEITEQELIKASELSEAEAIDVLSSEVKKRKDAILLYEKGGRPELAENEKKEIEVLQKYLPAQLSQDEIKKLVVESIASTGAKEIKDMGKIMANLNPKIKGKADGGQVSKIVKELLAK</sequence>
<dbReference type="InterPro" id="IPR019004">
    <property type="entry name" value="YqeY/Aim41"/>
</dbReference>
<dbReference type="GO" id="GO:0016884">
    <property type="term" value="F:carbon-nitrogen ligase activity, with glutamine as amido-N-donor"/>
    <property type="evidence" value="ECO:0007669"/>
    <property type="project" value="InterPro"/>
</dbReference>
<dbReference type="InterPro" id="IPR023168">
    <property type="entry name" value="GatB_Yqey_C_2"/>
</dbReference>